<reference evidence="1" key="1">
    <citation type="journal article" date="2019" name="bioRxiv">
        <title>The Genome of the Zebra Mussel, Dreissena polymorpha: A Resource for Invasive Species Research.</title>
        <authorList>
            <person name="McCartney M.A."/>
            <person name="Auch B."/>
            <person name="Kono T."/>
            <person name="Mallez S."/>
            <person name="Zhang Y."/>
            <person name="Obille A."/>
            <person name="Becker A."/>
            <person name="Abrahante J.E."/>
            <person name="Garbe J."/>
            <person name="Badalamenti J.P."/>
            <person name="Herman A."/>
            <person name="Mangelson H."/>
            <person name="Liachko I."/>
            <person name="Sullivan S."/>
            <person name="Sone E.D."/>
            <person name="Koren S."/>
            <person name="Silverstein K.A.T."/>
            <person name="Beckman K.B."/>
            <person name="Gohl D.M."/>
        </authorList>
    </citation>
    <scope>NUCLEOTIDE SEQUENCE</scope>
    <source>
        <strain evidence="1">Duluth1</strain>
        <tissue evidence="1">Whole animal</tissue>
    </source>
</reference>
<comment type="caution">
    <text evidence="1">The sequence shown here is derived from an EMBL/GenBank/DDBJ whole genome shotgun (WGS) entry which is preliminary data.</text>
</comment>
<evidence type="ECO:0000313" key="2">
    <source>
        <dbReference type="Proteomes" id="UP000828390"/>
    </source>
</evidence>
<gene>
    <name evidence="1" type="ORF">DPMN_074902</name>
</gene>
<sequence>MTGRIFFSSSGSRFSMLTASAILSSIRCKCLTRESRMREASVGSVSRRCSYRLTVCSLSFSSVRMYCFR</sequence>
<evidence type="ECO:0000313" key="1">
    <source>
        <dbReference type="EMBL" id="KAH3699941.1"/>
    </source>
</evidence>
<accession>A0A9D3YK41</accession>
<proteinExistence type="predicted"/>
<organism evidence="1 2">
    <name type="scientific">Dreissena polymorpha</name>
    <name type="common">Zebra mussel</name>
    <name type="synonym">Mytilus polymorpha</name>
    <dbReference type="NCBI Taxonomy" id="45954"/>
    <lineage>
        <taxon>Eukaryota</taxon>
        <taxon>Metazoa</taxon>
        <taxon>Spiralia</taxon>
        <taxon>Lophotrochozoa</taxon>
        <taxon>Mollusca</taxon>
        <taxon>Bivalvia</taxon>
        <taxon>Autobranchia</taxon>
        <taxon>Heteroconchia</taxon>
        <taxon>Euheterodonta</taxon>
        <taxon>Imparidentia</taxon>
        <taxon>Neoheterodontei</taxon>
        <taxon>Myida</taxon>
        <taxon>Dreissenoidea</taxon>
        <taxon>Dreissenidae</taxon>
        <taxon>Dreissena</taxon>
    </lineage>
</organism>
<protein>
    <submittedName>
        <fullName evidence="1">Uncharacterized protein</fullName>
    </submittedName>
</protein>
<dbReference type="Proteomes" id="UP000828390">
    <property type="component" value="Unassembled WGS sequence"/>
</dbReference>
<keyword evidence="2" id="KW-1185">Reference proteome</keyword>
<dbReference type="AlphaFoldDB" id="A0A9D3YK41"/>
<dbReference type="EMBL" id="JAIWYP010000015">
    <property type="protein sequence ID" value="KAH3699941.1"/>
    <property type="molecule type" value="Genomic_DNA"/>
</dbReference>
<name>A0A9D3YK41_DREPO</name>
<reference evidence="1" key="2">
    <citation type="submission" date="2020-11" db="EMBL/GenBank/DDBJ databases">
        <authorList>
            <person name="McCartney M.A."/>
            <person name="Auch B."/>
            <person name="Kono T."/>
            <person name="Mallez S."/>
            <person name="Becker A."/>
            <person name="Gohl D.M."/>
            <person name="Silverstein K.A.T."/>
            <person name="Koren S."/>
            <person name="Bechman K.B."/>
            <person name="Herman A."/>
            <person name="Abrahante J.E."/>
            <person name="Garbe J."/>
        </authorList>
    </citation>
    <scope>NUCLEOTIDE SEQUENCE</scope>
    <source>
        <strain evidence="1">Duluth1</strain>
        <tissue evidence="1">Whole animal</tissue>
    </source>
</reference>